<dbReference type="AlphaFoldDB" id="A0A2H3DCQ6"/>
<protein>
    <submittedName>
        <fullName evidence="2">Uncharacterized protein</fullName>
    </submittedName>
</protein>
<dbReference type="OMA" id="ALINIWH"/>
<feature type="compositionally biased region" description="Low complexity" evidence="1">
    <location>
        <begin position="99"/>
        <end position="110"/>
    </location>
</feature>
<dbReference type="InParanoid" id="A0A2H3DCQ6"/>
<name>A0A2H3DCQ6_ARMGA</name>
<feature type="compositionally biased region" description="Low complexity" evidence="1">
    <location>
        <begin position="167"/>
        <end position="176"/>
    </location>
</feature>
<proteinExistence type="predicted"/>
<feature type="compositionally biased region" description="Polar residues" evidence="1">
    <location>
        <begin position="75"/>
        <end position="98"/>
    </location>
</feature>
<organism evidence="2 3">
    <name type="scientific">Armillaria gallica</name>
    <name type="common">Bulbous honey fungus</name>
    <name type="synonym">Armillaria bulbosa</name>
    <dbReference type="NCBI Taxonomy" id="47427"/>
    <lineage>
        <taxon>Eukaryota</taxon>
        <taxon>Fungi</taxon>
        <taxon>Dikarya</taxon>
        <taxon>Basidiomycota</taxon>
        <taxon>Agaricomycotina</taxon>
        <taxon>Agaricomycetes</taxon>
        <taxon>Agaricomycetidae</taxon>
        <taxon>Agaricales</taxon>
        <taxon>Marasmiineae</taxon>
        <taxon>Physalacriaceae</taxon>
        <taxon>Armillaria</taxon>
    </lineage>
</organism>
<evidence type="ECO:0000313" key="3">
    <source>
        <dbReference type="Proteomes" id="UP000217790"/>
    </source>
</evidence>
<keyword evidence="3" id="KW-1185">Reference proteome</keyword>
<dbReference type="OrthoDB" id="5599613at2759"/>
<feature type="region of interest" description="Disordered" evidence="1">
    <location>
        <begin position="317"/>
        <end position="401"/>
    </location>
</feature>
<accession>A0A2H3DCQ6</accession>
<feature type="region of interest" description="Disordered" evidence="1">
    <location>
        <begin position="166"/>
        <end position="218"/>
    </location>
</feature>
<reference evidence="3" key="1">
    <citation type="journal article" date="2017" name="Nat. Ecol. Evol.">
        <title>Genome expansion and lineage-specific genetic innovations in the forest pathogenic fungi Armillaria.</title>
        <authorList>
            <person name="Sipos G."/>
            <person name="Prasanna A.N."/>
            <person name="Walter M.C."/>
            <person name="O'Connor E."/>
            <person name="Balint B."/>
            <person name="Krizsan K."/>
            <person name="Kiss B."/>
            <person name="Hess J."/>
            <person name="Varga T."/>
            <person name="Slot J."/>
            <person name="Riley R."/>
            <person name="Boka B."/>
            <person name="Rigling D."/>
            <person name="Barry K."/>
            <person name="Lee J."/>
            <person name="Mihaltcheva S."/>
            <person name="LaButti K."/>
            <person name="Lipzen A."/>
            <person name="Waldron R."/>
            <person name="Moloney N.M."/>
            <person name="Sperisen C."/>
            <person name="Kredics L."/>
            <person name="Vagvoelgyi C."/>
            <person name="Patrignani A."/>
            <person name="Fitzpatrick D."/>
            <person name="Nagy I."/>
            <person name="Doyle S."/>
            <person name="Anderson J.B."/>
            <person name="Grigoriev I.V."/>
            <person name="Gueldener U."/>
            <person name="Muensterkoetter M."/>
            <person name="Nagy L.G."/>
        </authorList>
    </citation>
    <scope>NUCLEOTIDE SEQUENCE [LARGE SCALE GENOMIC DNA]</scope>
    <source>
        <strain evidence="3">Ar21-2</strain>
    </source>
</reference>
<sequence>MVRASKKAPLNPGKPITAFFPKIASASQSKQQSAAASMGSSQSRASRSATRTEDKSKSSQPPTPVTPGSGGVSTLTGNVGASTREPSSSRGSVQNAAKLSTSLLSPSVLTRQRSRTPDIHAGRSINGAKSPTPLLASQRAATKRKAKFDLDDSGADLMANNNVVYVPRSSTRPPTSISAHITPDDPPQTDRKRLRFSSPDANTDVVPGSLSDEEEMTSEFLSQRDANIAKPDVNQWRHGTESPVPLEDVVADSEDASSPMFTPAESPSASRPATPPVFQQHTPPPTDISSASVAIESPTMARTAKLIAAIKEKAWQKALSSPETSTLEFKEDLDNSSSDEDDVLPAQLFGKGKGKGKAVQRDPSPSARPRRSLRSKVSPSSSRHDSVSPPRASKRTRTIPARGIVTLASKAPKRKSVNPIEALLREKKRGENSGGGAAGLLRAEHALASSDVDAESSLAAENLALDAIRNQDHVLNRSSTDLLDVGDLSFDRERGQRLLGEKRGKAVLGILEGDKRELENIRMQQKYLGVSLWDEPNDTAMDSESGLHLFNGEDTPALKLFGDAIAKQNTAQAALMLESGIFLNIDSQKNPSVIPYLCHLALCYHEGSLSFSAFSALINIWHMPDCRASGVSFDSILSAIAHLGAKPSVIESVGWVQPSEVTSPPANKEETLYRMVAMVTMSARSGRLDTTEIPDIVMALLLIALDPSSSSEILLDVVKAVDALCHAIAPGDDISKSIESRICSKVAKHALNLTPINKAHMISFISAGTGRAQRIARNVAHCVLTGTESISPDMYSDLPPLMDIVDVVSTSDVFNVYDETDYVDMGFWTELLAVVLSNIDGYVAQEMKNPPPIGSPSKSDKTYTVLQCVRNAIEDVHSRIADTRAAHLDRTRTKLSLKKLSLRLAYQYKSATDVRNKQIHQYFKKS</sequence>
<evidence type="ECO:0000256" key="1">
    <source>
        <dbReference type="SAM" id="MobiDB-lite"/>
    </source>
</evidence>
<dbReference type="STRING" id="47427.A0A2H3DCQ6"/>
<evidence type="ECO:0000313" key="2">
    <source>
        <dbReference type="EMBL" id="PBK91584.1"/>
    </source>
</evidence>
<feature type="compositionally biased region" description="Low complexity" evidence="1">
    <location>
        <begin position="24"/>
        <end position="49"/>
    </location>
</feature>
<feature type="region of interest" description="Disordered" evidence="1">
    <location>
        <begin position="1"/>
        <end position="141"/>
    </location>
</feature>
<dbReference type="EMBL" id="KZ293661">
    <property type="protein sequence ID" value="PBK91584.1"/>
    <property type="molecule type" value="Genomic_DNA"/>
</dbReference>
<feature type="compositionally biased region" description="Low complexity" evidence="1">
    <location>
        <begin position="375"/>
        <end position="391"/>
    </location>
</feature>
<dbReference type="Proteomes" id="UP000217790">
    <property type="component" value="Unassembled WGS sequence"/>
</dbReference>
<feature type="region of interest" description="Disordered" evidence="1">
    <location>
        <begin position="251"/>
        <end position="290"/>
    </location>
</feature>
<feature type="compositionally biased region" description="Polar residues" evidence="1">
    <location>
        <begin position="318"/>
        <end position="327"/>
    </location>
</feature>
<gene>
    <name evidence="2" type="ORF">ARMGADRAFT_209777</name>
</gene>
<feature type="compositionally biased region" description="Polar residues" evidence="1">
    <location>
        <begin position="265"/>
        <end position="290"/>
    </location>
</feature>